<dbReference type="InterPro" id="IPR043502">
    <property type="entry name" value="DNA/RNA_pol_sf"/>
</dbReference>
<reference evidence="3" key="1">
    <citation type="journal article" date="2017" name="Front. Plant Sci.">
        <title>Climate Clever Clovers: New Paradigm to Reduce the Environmental Footprint of Ruminants by Breeding Low Methanogenic Forages Utilizing Haplotype Variation.</title>
        <authorList>
            <person name="Kaur P."/>
            <person name="Appels R."/>
            <person name="Bayer P.E."/>
            <person name="Keeble-Gagnere G."/>
            <person name="Wang J."/>
            <person name="Hirakawa H."/>
            <person name="Shirasawa K."/>
            <person name="Vercoe P."/>
            <person name="Stefanova K."/>
            <person name="Durmic Z."/>
            <person name="Nichols P."/>
            <person name="Revell C."/>
            <person name="Isobe S.N."/>
            <person name="Edwards D."/>
            <person name="Erskine W."/>
        </authorList>
    </citation>
    <scope>NUCLEOTIDE SEQUENCE [LARGE SCALE GENOMIC DNA]</scope>
    <source>
        <strain evidence="3">cv. Daliak</strain>
    </source>
</reference>
<dbReference type="InterPro" id="IPR000477">
    <property type="entry name" value="RT_dom"/>
</dbReference>
<feature type="domain" description="Reverse transcriptase" evidence="1">
    <location>
        <begin position="34"/>
        <end position="315"/>
    </location>
</feature>
<name>A0A2Z6P1R6_TRISU</name>
<dbReference type="CDD" id="cd01650">
    <property type="entry name" value="RT_nLTR_like"/>
    <property type="match status" value="1"/>
</dbReference>
<dbReference type="Pfam" id="PF00078">
    <property type="entry name" value="RVT_1"/>
    <property type="match status" value="1"/>
</dbReference>
<accession>A0A2Z6P1R6</accession>
<dbReference type="OrthoDB" id="786357at2759"/>
<dbReference type="PROSITE" id="PS50878">
    <property type="entry name" value="RT_POL"/>
    <property type="match status" value="1"/>
</dbReference>
<dbReference type="AlphaFoldDB" id="A0A2Z6P1R6"/>
<dbReference type="SUPFAM" id="SSF56672">
    <property type="entry name" value="DNA/RNA polymerases"/>
    <property type="match status" value="1"/>
</dbReference>
<sequence>MHPLKAPGPDGFQGVFFRQYWHILGDDIYEMINQAFTTGQLNPTLAETLICLIPKVDCPKHFKDFRPISLCNTLYKLITKILVNRLRPMLDSIIGPFQSSFLPGRGTCDNAIILQEIIYNMQKSKAKKGDVAYKIDLEKAYDNVNWNFLRSCLHDFGFPQLTVKLIMHCVSSSSLSLIWNGKRLPNFSPTRGLRQGDPLSPYLFVLCMEKLSLAISAAVQNNSWKPLQISKNGPRFSHLFFADDVLLFSKATCAQGRVMANLFNNFSKASGLRINCAKSRALFSKGVTRRKVDKMTTLSNIRSTTSLGKYLGFPMISGRAKKEDFNFILDKINSRLASWKNKFLNKLGRVTLAKSVLNSIPTYYMQIHWLPSAICSKIDQTTRNFIWKGNTNKGIHLVNWHTIIQTKKDGGLGVRLARETNTAMLGKLVWDIQQNTNKPWVHMIKDKYLYNKMFFNTPRSYGSPIWNSISKAKQVLLEGYHFRISDGSSSLWYSPWLSKDLLGRKVDYVAIQDSHLRIKDVFINDAWQLNLLYTPLQPDVITSIMNTHFILNNGTSDCFIWNGNISGVYSASSGYNWLLEQRANIQDLLVLEWDVSLKHSLRKGNFCADFLAKLGSANDEKFFIWESPPPDMQDLLLSNALRVPYPRA</sequence>
<evidence type="ECO:0000313" key="3">
    <source>
        <dbReference type="Proteomes" id="UP000242715"/>
    </source>
</evidence>
<dbReference type="PANTHER" id="PTHR33116:SF78">
    <property type="entry name" value="OS12G0587133 PROTEIN"/>
    <property type="match status" value="1"/>
</dbReference>
<keyword evidence="3" id="KW-1185">Reference proteome</keyword>
<evidence type="ECO:0000259" key="1">
    <source>
        <dbReference type="PROSITE" id="PS50878"/>
    </source>
</evidence>
<dbReference type="EMBL" id="DF973681">
    <property type="protein sequence ID" value="GAU37589.1"/>
    <property type="molecule type" value="Genomic_DNA"/>
</dbReference>
<organism evidence="2 3">
    <name type="scientific">Trifolium subterraneum</name>
    <name type="common">Subterranean clover</name>
    <dbReference type="NCBI Taxonomy" id="3900"/>
    <lineage>
        <taxon>Eukaryota</taxon>
        <taxon>Viridiplantae</taxon>
        <taxon>Streptophyta</taxon>
        <taxon>Embryophyta</taxon>
        <taxon>Tracheophyta</taxon>
        <taxon>Spermatophyta</taxon>
        <taxon>Magnoliopsida</taxon>
        <taxon>eudicotyledons</taxon>
        <taxon>Gunneridae</taxon>
        <taxon>Pentapetalae</taxon>
        <taxon>rosids</taxon>
        <taxon>fabids</taxon>
        <taxon>Fabales</taxon>
        <taxon>Fabaceae</taxon>
        <taxon>Papilionoideae</taxon>
        <taxon>50 kb inversion clade</taxon>
        <taxon>NPAAA clade</taxon>
        <taxon>Hologalegina</taxon>
        <taxon>IRL clade</taxon>
        <taxon>Trifolieae</taxon>
        <taxon>Trifolium</taxon>
    </lineage>
</organism>
<gene>
    <name evidence="2" type="ORF">TSUD_365100</name>
</gene>
<evidence type="ECO:0000313" key="2">
    <source>
        <dbReference type="EMBL" id="GAU37589.1"/>
    </source>
</evidence>
<dbReference type="PANTHER" id="PTHR33116">
    <property type="entry name" value="REVERSE TRANSCRIPTASE ZINC-BINDING DOMAIN-CONTAINING PROTEIN-RELATED-RELATED"/>
    <property type="match status" value="1"/>
</dbReference>
<dbReference type="Proteomes" id="UP000242715">
    <property type="component" value="Unassembled WGS sequence"/>
</dbReference>
<proteinExistence type="predicted"/>
<protein>
    <recommendedName>
        <fullName evidence="1">Reverse transcriptase domain-containing protein</fullName>
    </recommendedName>
</protein>